<dbReference type="EMBL" id="BMNN01000001">
    <property type="protein sequence ID" value="GGI90298.1"/>
    <property type="molecule type" value="Genomic_DNA"/>
</dbReference>
<evidence type="ECO:0008006" key="3">
    <source>
        <dbReference type="Google" id="ProtNLM"/>
    </source>
</evidence>
<dbReference type="Proteomes" id="UP000633263">
    <property type="component" value="Unassembled WGS sequence"/>
</dbReference>
<evidence type="ECO:0000313" key="1">
    <source>
        <dbReference type="EMBL" id="GGI90298.1"/>
    </source>
</evidence>
<organism evidence="1 2">
    <name type="scientific">Halopseudomonas pertucinogena</name>
    <dbReference type="NCBI Taxonomy" id="86175"/>
    <lineage>
        <taxon>Bacteria</taxon>
        <taxon>Pseudomonadati</taxon>
        <taxon>Pseudomonadota</taxon>
        <taxon>Gammaproteobacteria</taxon>
        <taxon>Pseudomonadales</taxon>
        <taxon>Pseudomonadaceae</taxon>
        <taxon>Halopseudomonas</taxon>
    </lineage>
</organism>
<comment type="caution">
    <text evidence="1">The sequence shown here is derived from an EMBL/GenBank/DDBJ whole genome shotgun (WGS) entry which is preliminary data.</text>
</comment>
<name>A0ABQ2CKI7_9GAMM</name>
<keyword evidence="2" id="KW-1185">Reference proteome</keyword>
<protein>
    <recommendedName>
        <fullName evidence="3">DUF2235 domain-containing protein</fullName>
    </recommendedName>
</protein>
<evidence type="ECO:0000313" key="2">
    <source>
        <dbReference type="Proteomes" id="UP000633263"/>
    </source>
</evidence>
<accession>A0ABQ2CKI7</accession>
<reference evidence="2" key="1">
    <citation type="journal article" date="2019" name="Int. J. Syst. Evol. Microbiol.">
        <title>The Global Catalogue of Microorganisms (GCM) 10K type strain sequencing project: providing services to taxonomists for standard genome sequencing and annotation.</title>
        <authorList>
            <consortium name="The Broad Institute Genomics Platform"/>
            <consortium name="The Broad Institute Genome Sequencing Center for Infectious Disease"/>
            <person name="Wu L."/>
            <person name="Ma J."/>
        </authorList>
    </citation>
    <scope>NUCLEOTIDE SEQUENCE [LARGE SCALE GENOMIC DNA]</scope>
    <source>
        <strain evidence="2">JCM 11590</strain>
    </source>
</reference>
<sequence length="395" mass="45140">MPLRTIKISVFGFDFGATLARAFVYTLLERSRQSGDALVYRNARLEIVFAGLFDAVDRTAASVPLLEFFLPTTNRIDDGGLVPVPVQVKSVLHLGAAHERRFYRRARLLGSARRGWREELMPGVSEDIGGGLAPGEQKPSNELALVSLHRMYRAASHAGAAFPALDGLAEKDVNVAELFVYNDHTPAGHSVSGLALRYQRWVGHRQPGHEAFLHHMRYYIRWLASRWQAYRLELNALAEREEELHQGPFGRSSTLTQLLGRGTETQDQRQQRIDQLHKIQQRRRELETSSRWLREVDAEARDMRTRLRANGAQAVPHRQALEVWLVLLAEWFEPQPLEAEIAELFEHFVHDMLVPTPMQRMGSTWFGGENFFTIRGFDRPNEKRSTAWQPSLETC</sequence>
<proteinExistence type="predicted"/>
<gene>
    <name evidence="1" type="ORF">GCM10009083_03340</name>
</gene>